<accession>A0A1I0Y9P1</accession>
<dbReference type="GO" id="GO:0005886">
    <property type="term" value="C:plasma membrane"/>
    <property type="evidence" value="ECO:0007669"/>
    <property type="project" value="UniProtKB-SubCell"/>
</dbReference>
<dbReference type="InterPro" id="IPR009722">
    <property type="entry name" value="YjiK/CarP"/>
</dbReference>
<organism evidence="4 5">
    <name type="scientific">Algoriphagus aquimarinus</name>
    <dbReference type="NCBI Taxonomy" id="237018"/>
    <lineage>
        <taxon>Bacteria</taxon>
        <taxon>Pseudomonadati</taxon>
        <taxon>Bacteroidota</taxon>
        <taxon>Cytophagia</taxon>
        <taxon>Cytophagales</taxon>
        <taxon>Cyclobacteriaceae</taxon>
        <taxon>Algoriphagus</taxon>
    </lineage>
</organism>
<dbReference type="RefSeq" id="WP_139229056.1">
    <property type="nucleotide sequence ID" value="NZ_FOKK01000004.1"/>
</dbReference>
<name>A0A1I0Y9P1_9BACT</name>
<dbReference type="Pfam" id="PF06977">
    <property type="entry name" value="SdiA-regulated"/>
    <property type="match status" value="1"/>
</dbReference>
<dbReference type="STRING" id="237018.SAMN04489723_104193"/>
<reference evidence="4 5" key="1">
    <citation type="submission" date="2016-10" db="EMBL/GenBank/DDBJ databases">
        <authorList>
            <person name="de Groot N.N."/>
        </authorList>
    </citation>
    <scope>NUCLEOTIDE SEQUENCE [LARGE SCALE GENOMIC DNA]</scope>
    <source>
        <strain evidence="4 5">DSM 23399</strain>
    </source>
</reference>
<evidence type="ECO:0000256" key="1">
    <source>
        <dbReference type="ARBA" id="ARBA00004236"/>
    </source>
</evidence>
<evidence type="ECO:0000313" key="4">
    <source>
        <dbReference type="EMBL" id="SFB09974.1"/>
    </source>
</evidence>
<sequence>MMYFSKILVLLLFLNTQCTSNDSELGKMPFPEGYDLEKFQKIKLQHDMEEVSGLEWVGADQLWAIEDESSIIYRLDPETGKILKKGKFAKNKDIEDLLVVDGVAWVLQSNGTLYEVNSPLAKNTETSEHHFPIKEKRDLEAIVSSKTNLYVFCKACKWDIGPEQASIFRFDLTSKSYDPLPFATLKREEIQPLLVGQSTKELDIQPSAAALHPIENLFYILSSTGKWLLITDTDFKPIKVYLLNSKTFKQPEGITFDPKGNMYISNEAQDGEPNILKFDYHP</sequence>
<keyword evidence="2" id="KW-1003">Cell membrane</keyword>
<comment type="subcellular location">
    <subcellularLocation>
        <location evidence="1">Cell membrane</location>
    </subcellularLocation>
</comment>
<evidence type="ECO:0000313" key="5">
    <source>
        <dbReference type="Proteomes" id="UP000198790"/>
    </source>
</evidence>
<keyword evidence="5" id="KW-1185">Reference proteome</keyword>
<dbReference type="AlphaFoldDB" id="A0A1I0Y9P1"/>
<dbReference type="EMBL" id="FOKK01000004">
    <property type="protein sequence ID" value="SFB09974.1"/>
    <property type="molecule type" value="Genomic_DNA"/>
</dbReference>
<gene>
    <name evidence="4" type="ORF">SAMN04489723_104193</name>
</gene>
<dbReference type="SUPFAM" id="SSF63825">
    <property type="entry name" value="YWTD domain"/>
    <property type="match status" value="1"/>
</dbReference>
<protein>
    <submittedName>
        <fullName evidence="4">SdiA-regulated</fullName>
    </submittedName>
</protein>
<dbReference type="Proteomes" id="UP000198790">
    <property type="component" value="Unassembled WGS sequence"/>
</dbReference>
<proteinExistence type="predicted"/>
<dbReference type="OrthoDB" id="5292493at2"/>
<evidence type="ECO:0000256" key="2">
    <source>
        <dbReference type="ARBA" id="ARBA00022475"/>
    </source>
</evidence>
<keyword evidence="3" id="KW-0472">Membrane</keyword>
<evidence type="ECO:0000256" key="3">
    <source>
        <dbReference type="ARBA" id="ARBA00023136"/>
    </source>
</evidence>